<evidence type="ECO:0000256" key="10">
    <source>
        <dbReference type="ARBA" id="ARBA00023235"/>
    </source>
</evidence>
<evidence type="ECO:0000256" key="7">
    <source>
        <dbReference type="ARBA" id="ARBA00023098"/>
    </source>
</evidence>
<dbReference type="Proteomes" id="UP001199525">
    <property type="component" value="Unassembled WGS sequence"/>
</dbReference>
<evidence type="ECO:0000313" key="19">
    <source>
        <dbReference type="Proteomes" id="UP001199525"/>
    </source>
</evidence>
<gene>
    <name evidence="18" type="ORF">LC586_24290</name>
</gene>
<name>A0ABS8IDD0_9NOSO</name>
<evidence type="ECO:0000256" key="1">
    <source>
        <dbReference type="ARBA" id="ARBA00001974"/>
    </source>
</evidence>
<protein>
    <recommendedName>
        <fullName evidence="14">Cholesterol oxidase</fullName>
        <ecNumber evidence="13">1.1.3.6</ecNumber>
        <ecNumber evidence="11">5.3.3.1</ecNumber>
    </recommendedName>
    <alternativeName>
        <fullName evidence="15">Cholesterol isomerase</fullName>
    </alternativeName>
</protein>
<evidence type="ECO:0000256" key="3">
    <source>
        <dbReference type="ARBA" id="ARBA00022548"/>
    </source>
</evidence>
<comment type="cofactor">
    <cofactor evidence="1">
        <name>FAD</name>
        <dbReference type="ChEBI" id="CHEBI:57692"/>
    </cofactor>
</comment>
<sequence>MFHQSQGRRRFLQNAAIFSTGLMASLLSDRPIHASDESVEAIVIGSGFGGAVAALRLGQAGINTLVLERGRRWPITPEQNTFATYRKPDGRAAWLSSTTFDGVPIDVYTGVLERKDENGITVLCGAGVGGGSLVYNGATYQPPRQLFYKVFPRDINYDELDRVYYPRVLSMLKASPIPQDILNTSYYDSTRLFLKQATIAGLPHRLVDAALDWDIIRQQIQGTKIPDAIIGENWYGLNSGAKNSLDRNYLAQAEQTGHVNILPLHLVTAITEVPRFGYRVSVNEINEFGEVVATKTFTSRYLFLAAGSIGTSALLVKAKATDTLPRLNEYVGLGWGGNGDSIALRSGFSEPTNPGQEGDGFATVQHFDNPLGPISILHGTQWNAPEGTLISLGMGIPTLKGKFNYDATTGLVKLTWPVNSNHPKDTKVLQATEYTYKLLNQKYQDKNPITVTLDASVIGHPLGGAVLGLACDFYGRVMGYRGLYVVDGAMIPGSTGCTNPSFTIAALAERNIERILRDDIVTRYPSSVTLRDKQVVNK</sequence>
<dbReference type="Gene3D" id="3.30.410.10">
    <property type="entry name" value="Cholesterol Oxidase, domain 2"/>
    <property type="match status" value="1"/>
</dbReference>
<evidence type="ECO:0000256" key="4">
    <source>
        <dbReference type="ARBA" id="ARBA00022630"/>
    </source>
</evidence>
<evidence type="ECO:0000256" key="12">
    <source>
        <dbReference type="ARBA" id="ARBA00049645"/>
    </source>
</evidence>
<organism evidence="18 19">
    <name type="scientific">Nostoc favosum CHAB5714</name>
    <dbReference type="NCBI Taxonomy" id="2780399"/>
    <lineage>
        <taxon>Bacteria</taxon>
        <taxon>Bacillati</taxon>
        <taxon>Cyanobacteriota</taxon>
        <taxon>Cyanophyceae</taxon>
        <taxon>Nostocales</taxon>
        <taxon>Nostocaceae</taxon>
        <taxon>Nostoc</taxon>
        <taxon>Nostoc favosum</taxon>
    </lineage>
</organism>
<comment type="similarity">
    <text evidence="2">Belongs to the GMC oxidoreductase family.</text>
</comment>
<dbReference type="Pfam" id="PF05199">
    <property type="entry name" value="GMC_oxred_C"/>
    <property type="match status" value="1"/>
</dbReference>
<evidence type="ECO:0000256" key="13">
    <source>
        <dbReference type="ARBA" id="ARBA00049723"/>
    </source>
</evidence>
<keyword evidence="6" id="KW-0560">Oxidoreductase</keyword>
<dbReference type="EC" id="1.1.3.6" evidence="13"/>
<keyword evidence="4" id="KW-0285">Flavoprotein</keyword>
<keyword evidence="10" id="KW-0413">Isomerase</keyword>
<dbReference type="InterPro" id="IPR006311">
    <property type="entry name" value="TAT_signal"/>
</dbReference>
<reference evidence="18 19" key="1">
    <citation type="journal article" date="2021" name="Microorganisms">
        <title>Genome Evolution of Filamentous Cyanobacterium Nostoc Species: From Facultative Symbiosis to Free Living.</title>
        <authorList>
            <person name="Huo D."/>
            <person name="Li H."/>
            <person name="Cai F."/>
            <person name="Guo X."/>
            <person name="Qiao Z."/>
            <person name="Wang W."/>
            <person name="Yu G."/>
            <person name="Li R."/>
        </authorList>
    </citation>
    <scope>NUCLEOTIDE SEQUENCE [LARGE SCALE GENOMIC DNA]</scope>
    <source>
        <strain evidence="18 19">CHAB 5714</strain>
    </source>
</reference>
<evidence type="ECO:0000259" key="16">
    <source>
        <dbReference type="Pfam" id="PF00732"/>
    </source>
</evidence>
<dbReference type="InterPro" id="IPR036188">
    <property type="entry name" value="FAD/NAD-bd_sf"/>
</dbReference>
<dbReference type="InterPro" id="IPR007867">
    <property type="entry name" value="GMC_OxRtase_C"/>
</dbReference>
<evidence type="ECO:0000256" key="2">
    <source>
        <dbReference type="ARBA" id="ARBA00010790"/>
    </source>
</evidence>
<proteinExistence type="inferred from homology"/>
<dbReference type="InterPro" id="IPR000172">
    <property type="entry name" value="GMC_OxRdtase_N"/>
</dbReference>
<dbReference type="SUPFAM" id="SSF51905">
    <property type="entry name" value="FAD/NAD(P)-binding domain"/>
    <property type="match status" value="1"/>
</dbReference>
<keyword evidence="7" id="KW-0443">Lipid metabolism</keyword>
<dbReference type="PANTHER" id="PTHR47470">
    <property type="entry name" value="CHOLESTEROL OXIDASE"/>
    <property type="match status" value="1"/>
</dbReference>
<evidence type="ECO:0000256" key="6">
    <source>
        <dbReference type="ARBA" id="ARBA00023002"/>
    </source>
</evidence>
<evidence type="ECO:0000256" key="8">
    <source>
        <dbReference type="ARBA" id="ARBA00023166"/>
    </source>
</evidence>
<keyword evidence="9" id="KW-0753">Steroid metabolism</keyword>
<keyword evidence="19" id="KW-1185">Reference proteome</keyword>
<dbReference type="RefSeq" id="WP_229487197.1">
    <property type="nucleotide sequence ID" value="NZ_JAIVFQ010000046.1"/>
</dbReference>
<feature type="domain" description="Glucose-methanol-choline oxidoreductase N-terminal" evidence="16">
    <location>
        <begin position="52"/>
        <end position="317"/>
    </location>
</feature>
<keyword evidence="8" id="KW-1207">Sterol metabolism</keyword>
<evidence type="ECO:0000256" key="11">
    <source>
        <dbReference type="ARBA" id="ARBA00038856"/>
    </source>
</evidence>
<dbReference type="SUPFAM" id="SSF54373">
    <property type="entry name" value="FAD-linked reductases, C-terminal domain"/>
    <property type="match status" value="1"/>
</dbReference>
<dbReference type="Gene3D" id="3.50.50.60">
    <property type="entry name" value="FAD/NAD(P)-binding domain"/>
    <property type="match status" value="1"/>
</dbReference>
<comment type="caution">
    <text evidence="18">The sequence shown here is derived from an EMBL/GenBank/DDBJ whole genome shotgun (WGS) entry which is preliminary data.</text>
</comment>
<dbReference type="EC" id="5.3.3.1" evidence="11"/>
<evidence type="ECO:0000313" key="18">
    <source>
        <dbReference type="EMBL" id="MCC5602230.1"/>
    </source>
</evidence>
<evidence type="ECO:0000256" key="5">
    <source>
        <dbReference type="ARBA" id="ARBA00022827"/>
    </source>
</evidence>
<evidence type="ECO:0000256" key="9">
    <source>
        <dbReference type="ARBA" id="ARBA00023221"/>
    </source>
</evidence>
<keyword evidence="5" id="KW-0274">FAD</keyword>
<evidence type="ECO:0000256" key="14">
    <source>
        <dbReference type="ARBA" id="ARBA00049744"/>
    </source>
</evidence>
<dbReference type="Pfam" id="PF00732">
    <property type="entry name" value="GMC_oxred_N"/>
    <property type="match status" value="1"/>
</dbReference>
<dbReference type="PANTHER" id="PTHR47470:SF1">
    <property type="entry name" value="FAD-DEPENDENT OXIDOREDUCTASE 2 FAD BINDING DOMAIN-CONTAINING PROTEIN"/>
    <property type="match status" value="1"/>
</dbReference>
<dbReference type="PROSITE" id="PS51318">
    <property type="entry name" value="TAT"/>
    <property type="match status" value="1"/>
</dbReference>
<evidence type="ECO:0000259" key="17">
    <source>
        <dbReference type="Pfam" id="PF05199"/>
    </source>
</evidence>
<feature type="domain" description="Glucose-methanol-choline oxidoreductase C-terminal" evidence="17">
    <location>
        <begin position="454"/>
        <end position="508"/>
    </location>
</feature>
<keyword evidence="3" id="KW-0153">Cholesterol metabolism</keyword>
<dbReference type="InterPro" id="IPR052542">
    <property type="entry name" value="Cholesterol_Oxidase"/>
</dbReference>
<comment type="pathway">
    <text evidence="12">Steroid metabolism; cholesterol degradation.</text>
</comment>
<evidence type="ECO:0000256" key="15">
    <source>
        <dbReference type="ARBA" id="ARBA00049778"/>
    </source>
</evidence>
<dbReference type="EMBL" id="JAIVFQ010000046">
    <property type="protein sequence ID" value="MCC5602230.1"/>
    <property type="molecule type" value="Genomic_DNA"/>
</dbReference>
<accession>A0ABS8IDD0</accession>